<keyword evidence="1 3" id="KW-0732">Signal</keyword>
<dbReference type="AlphaFoldDB" id="A0A3B4FTZ0"/>
<reference evidence="5" key="1">
    <citation type="submission" date="2023-09" db="UniProtKB">
        <authorList>
            <consortium name="Ensembl"/>
        </authorList>
    </citation>
    <scope>IDENTIFICATION</scope>
</reference>
<dbReference type="PANTHER" id="PTHR23268">
    <property type="entry name" value="T-CELL RECEPTOR BETA CHAIN"/>
    <property type="match status" value="1"/>
</dbReference>
<proteinExistence type="predicted"/>
<dbReference type="Ensembl" id="ENSPNYT00000014372.1">
    <property type="protein sequence ID" value="ENSPNYP00000014022.1"/>
    <property type="gene ID" value="ENSPNYG00000010643.1"/>
</dbReference>
<protein>
    <recommendedName>
        <fullName evidence="4">Ig-like domain-containing protein</fullName>
    </recommendedName>
</protein>
<dbReference type="GeneTree" id="ENSGT00940000166007"/>
<evidence type="ECO:0000256" key="3">
    <source>
        <dbReference type="SAM" id="SignalP"/>
    </source>
</evidence>
<feature type="domain" description="Ig-like" evidence="4">
    <location>
        <begin position="8"/>
        <end position="128"/>
    </location>
</feature>
<dbReference type="Gene3D" id="2.60.40.10">
    <property type="entry name" value="Immunoglobulins"/>
    <property type="match status" value="1"/>
</dbReference>
<organism evidence="5">
    <name type="scientific">Pundamilia nyererei</name>
    <dbReference type="NCBI Taxonomy" id="303518"/>
    <lineage>
        <taxon>Eukaryota</taxon>
        <taxon>Metazoa</taxon>
        <taxon>Chordata</taxon>
        <taxon>Craniata</taxon>
        <taxon>Vertebrata</taxon>
        <taxon>Euteleostomi</taxon>
        <taxon>Actinopterygii</taxon>
        <taxon>Neopterygii</taxon>
        <taxon>Teleostei</taxon>
        <taxon>Neoteleostei</taxon>
        <taxon>Acanthomorphata</taxon>
        <taxon>Ovalentaria</taxon>
        <taxon>Cichlomorphae</taxon>
        <taxon>Cichliformes</taxon>
        <taxon>Cichlidae</taxon>
        <taxon>African cichlids</taxon>
        <taxon>Pseudocrenilabrinae</taxon>
        <taxon>Haplochromini</taxon>
        <taxon>Pundamilia</taxon>
    </lineage>
</organism>
<dbReference type="GO" id="GO:0005886">
    <property type="term" value="C:plasma membrane"/>
    <property type="evidence" value="ECO:0007669"/>
    <property type="project" value="TreeGrafter"/>
</dbReference>
<dbReference type="GO" id="GO:0007166">
    <property type="term" value="P:cell surface receptor signaling pathway"/>
    <property type="evidence" value="ECO:0007669"/>
    <property type="project" value="TreeGrafter"/>
</dbReference>
<feature type="chain" id="PRO_5017369453" description="Ig-like domain-containing protein" evidence="3">
    <location>
        <begin position="20"/>
        <end position="161"/>
    </location>
</feature>
<name>A0A3B4FTZ0_9CICH</name>
<dbReference type="InterPro" id="IPR007110">
    <property type="entry name" value="Ig-like_dom"/>
</dbReference>
<dbReference type="InterPro" id="IPR036179">
    <property type="entry name" value="Ig-like_dom_sf"/>
</dbReference>
<accession>A0A3B4FTZ0</accession>
<dbReference type="PROSITE" id="PS50835">
    <property type="entry name" value="IG_LIKE"/>
    <property type="match status" value="1"/>
</dbReference>
<dbReference type="InterPro" id="IPR013783">
    <property type="entry name" value="Ig-like_fold"/>
</dbReference>
<evidence type="ECO:0000256" key="2">
    <source>
        <dbReference type="ARBA" id="ARBA00022859"/>
    </source>
</evidence>
<dbReference type="Pfam" id="PF07686">
    <property type="entry name" value="V-set"/>
    <property type="match status" value="1"/>
</dbReference>
<dbReference type="SUPFAM" id="SSF48726">
    <property type="entry name" value="Immunoglobulin"/>
    <property type="match status" value="1"/>
</dbReference>
<evidence type="ECO:0000259" key="4">
    <source>
        <dbReference type="PROSITE" id="PS50835"/>
    </source>
</evidence>
<feature type="signal peptide" evidence="3">
    <location>
        <begin position="1"/>
        <end position="19"/>
    </location>
</feature>
<dbReference type="InterPro" id="IPR013106">
    <property type="entry name" value="Ig_V-set"/>
</dbReference>
<dbReference type="InterPro" id="IPR050413">
    <property type="entry name" value="TCR_beta_variable"/>
</dbReference>
<dbReference type="PANTHER" id="PTHR23268:SF102">
    <property type="entry name" value="IMMUNOGLOBULIN V-SET DOMAIN-CONTAINING PROTEIN"/>
    <property type="match status" value="1"/>
</dbReference>
<sequence>SVHITVYPYVLFLFDVCLTGSSLRDQVHQSPANIYTKGEEAKIYCWHSIPSYDTILWYKKSEKQLHLLGYMYYDNSYPEPGVTITMDGDARQHKNCTLAIKYLKVSSSGVYFCAARYHSAAHHCTSIQKPPKHILKISHNNISKTKKTQHHDHLLFVNCSQ</sequence>
<evidence type="ECO:0000256" key="1">
    <source>
        <dbReference type="ARBA" id="ARBA00022729"/>
    </source>
</evidence>
<evidence type="ECO:0000313" key="5">
    <source>
        <dbReference type="Ensembl" id="ENSPNYP00000014022.1"/>
    </source>
</evidence>
<keyword evidence="2" id="KW-0391">Immunity</keyword>
<dbReference type="GO" id="GO:0002376">
    <property type="term" value="P:immune system process"/>
    <property type="evidence" value="ECO:0007669"/>
    <property type="project" value="UniProtKB-KW"/>
</dbReference>